<protein>
    <submittedName>
        <fullName evidence="1">Uncharacterized protein</fullName>
    </submittedName>
</protein>
<evidence type="ECO:0000313" key="1">
    <source>
        <dbReference type="EMBL" id="GAA3360113.1"/>
    </source>
</evidence>
<comment type="caution">
    <text evidence="1">The sequence shown here is derived from an EMBL/GenBank/DDBJ whole genome shotgun (WGS) entry which is preliminary data.</text>
</comment>
<reference evidence="2" key="1">
    <citation type="journal article" date="2019" name="Int. J. Syst. Evol. Microbiol.">
        <title>The Global Catalogue of Microorganisms (GCM) 10K type strain sequencing project: providing services to taxonomists for standard genome sequencing and annotation.</title>
        <authorList>
            <consortium name="The Broad Institute Genomics Platform"/>
            <consortium name="The Broad Institute Genome Sequencing Center for Infectious Disease"/>
            <person name="Wu L."/>
            <person name="Ma J."/>
        </authorList>
    </citation>
    <scope>NUCLEOTIDE SEQUENCE [LARGE SCALE GENOMIC DNA]</scope>
    <source>
        <strain evidence="2">JCM 9687</strain>
    </source>
</reference>
<organism evidence="1 2">
    <name type="scientific">Saccharopolyspora gregorii</name>
    <dbReference type="NCBI Taxonomy" id="33914"/>
    <lineage>
        <taxon>Bacteria</taxon>
        <taxon>Bacillati</taxon>
        <taxon>Actinomycetota</taxon>
        <taxon>Actinomycetes</taxon>
        <taxon>Pseudonocardiales</taxon>
        <taxon>Pseudonocardiaceae</taxon>
        <taxon>Saccharopolyspora</taxon>
    </lineage>
</organism>
<name>A0ABP6RVE3_9PSEU</name>
<dbReference type="EMBL" id="BAAAYK010000038">
    <property type="protein sequence ID" value="GAA3360113.1"/>
    <property type="molecule type" value="Genomic_DNA"/>
</dbReference>
<accession>A0ABP6RVE3</accession>
<gene>
    <name evidence="1" type="ORF">GCM10020366_38810</name>
</gene>
<proteinExistence type="predicted"/>
<dbReference type="Proteomes" id="UP001500483">
    <property type="component" value="Unassembled WGS sequence"/>
</dbReference>
<evidence type="ECO:0000313" key="2">
    <source>
        <dbReference type="Proteomes" id="UP001500483"/>
    </source>
</evidence>
<sequence>MMLRSYGLPCAWHYLPERDITVRWGRPDPVFTVHRGDRRGERGDHALIDTVAVTQPWIDDNDVARKARHWARNHHRSREPG</sequence>
<keyword evidence="2" id="KW-1185">Reference proteome</keyword>
<dbReference type="RefSeq" id="WP_344928475.1">
    <property type="nucleotide sequence ID" value="NZ_BAAAYK010000038.1"/>
</dbReference>